<evidence type="ECO:0000313" key="1">
    <source>
        <dbReference type="EMBL" id="KKN53599.1"/>
    </source>
</evidence>
<comment type="caution">
    <text evidence="1">The sequence shown here is derived from an EMBL/GenBank/DDBJ whole genome shotgun (WGS) entry which is preliminary data.</text>
</comment>
<protein>
    <submittedName>
        <fullName evidence="1">Uncharacterized protein</fullName>
    </submittedName>
</protein>
<reference evidence="1" key="1">
    <citation type="journal article" date="2015" name="Nature">
        <title>Complex archaea that bridge the gap between prokaryotes and eukaryotes.</title>
        <authorList>
            <person name="Spang A."/>
            <person name="Saw J.H."/>
            <person name="Jorgensen S.L."/>
            <person name="Zaremba-Niedzwiedzka K."/>
            <person name="Martijn J."/>
            <person name="Lind A.E."/>
            <person name="van Eijk R."/>
            <person name="Schleper C."/>
            <person name="Guy L."/>
            <person name="Ettema T.J."/>
        </authorList>
    </citation>
    <scope>NUCLEOTIDE SEQUENCE</scope>
</reference>
<proteinExistence type="predicted"/>
<gene>
    <name evidence="1" type="ORF">LCGC14_0600950</name>
</gene>
<accession>A0A0F9RFB8</accession>
<sequence>MPKYNITATINLTVDANNQKWARAAVNGVLKGYWWRNADIGFIQSRYRIDCDKVKINNISKGKT</sequence>
<name>A0A0F9RFB8_9ZZZZ</name>
<organism evidence="1">
    <name type="scientific">marine sediment metagenome</name>
    <dbReference type="NCBI Taxonomy" id="412755"/>
    <lineage>
        <taxon>unclassified sequences</taxon>
        <taxon>metagenomes</taxon>
        <taxon>ecological metagenomes</taxon>
    </lineage>
</organism>
<dbReference type="EMBL" id="LAZR01000964">
    <property type="protein sequence ID" value="KKN53599.1"/>
    <property type="molecule type" value="Genomic_DNA"/>
</dbReference>
<dbReference type="AlphaFoldDB" id="A0A0F9RFB8"/>